<dbReference type="PATRIC" id="fig|1300222.3.peg.353"/>
<gene>
    <name evidence="1" type="ORF">I532_01740</name>
</gene>
<organism evidence="1 2">
    <name type="scientific">Brevibacillus borstelensis AK1</name>
    <dbReference type="NCBI Taxonomy" id="1300222"/>
    <lineage>
        <taxon>Bacteria</taxon>
        <taxon>Bacillati</taxon>
        <taxon>Bacillota</taxon>
        <taxon>Bacilli</taxon>
        <taxon>Bacillales</taxon>
        <taxon>Paenibacillaceae</taxon>
        <taxon>Brevibacillus</taxon>
    </lineage>
</organism>
<evidence type="ECO:0000313" key="1">
    <source>
        <dbReference type="EMBL" id="EMT54288.1"/>
    </source>
</evidence>
<reference evidence="1 2" key="1">
    <citation type="submission" date="2013-03" db="EMBL/GenBank/DDBJ databases">
        <title>Assembly of a new bacterial strain Brevibacillus borstelensis AK1.</title>
        <authorList>
            <person name="Rajan I."/>
            <person name="PoliReddy D."/>
            <person name="Sugumar T."/>
            <person name="Rathinam K."/>
            <person name="Alqarawi S."/>
            <person name="Khalil A.B."/>
            <person name="Sivakumar N."/>
        </authorList>
    </citation>
    <scope>NUCLEOTIDE SEQUENCE [LARGE SCALE GENOMIC DNA]</scope>
    <source>
        <strain evidence="1 2">AK1</strain>
    </source>
</reference>
<dbReference type="RefSeq" id="WP_003386010.1">
    <property type="nucleotide sequence ID" value="NZ_APBN01000001.1"/>
</dbReference>
<dbReference type="OrthoDB" id="2382111at2"/>
<evidence type="ECO:0000313" key="2">
    <source>
        <dbReference type="Proteomes" id="UP000012081"/>
    </source>
</evidence>
<dbReference type="STRING" id="1300222.I532_01740"/>
<name>M8DKW8_9BACL</name>
<sequence>MDTTIERALGVMLENWDRLKKSQEDDAEEDANQFEASFYALIDEIRDWFAGLEEAPKSLDEAVRLPEMEQILKRLPGELVLNFETELELIVEGETREEDERYD</sequence>
<dbReference type="Proteomes" id="UP000012081">
    <property type="component" value="Unassembled WGS sequence"/>
</dbReference>
<proteinExistence type="predicted"/>
<dbReference type="GeneID" id="89499356"/>
<protein>
    <submittedName>
        <fullName evidence="1">Uncharacterized protein</fullName>
    </submittedName>
</protein>
<dbReference type="AlphaFoldDB" id="M8DKW8"/>
<dbReference type="EMBL" id="APBN01000001">
    <property type="protein sequence ID" value="EMT54288.1"/>
    <property type="molecule type" value="Genomic_DNA"/>
</dbReference>
<accession>M8DKW8</accession>
<comment type="caution">
    <text evidence="1">The sequence shown here is derived from an EMBL/GenBank/DDBJ whole genome shotgun (WGS) entry which is preliminary data.</text>
</comment>
<keyword evidence="2" id="KW-1185">Reference proteome</keyword>